<evidence type="ECO:0000256" key="1">
    <source>
        <dbReference type="ARBA" id="ARBA00007337"/>
    </source>
</evidence>
<proteinExistence type="inferred from homology"/>
<evidence type="ECO:0000313" key="6">
    <source>
        <dbReference type="Proteomes" id="UP000009375"/>
    </source>
</evidence>
<dbReference type="GO" id="GO:0005840">
    <property type="term" value="C:ribosome"/>
    <property type="evidence" value="ECO:0007669"/>
    <property type="project" value="UniProtKB-KW"/>
</dbReference>
<dbReference type="GO" id="GO:1990904">
    <property type="term" value="C:ribonucleoprotein complex"/>
    <property type="evidence" value="ECO:0007669"/>
    <property type="project" value="UniProtKB-KW"/>
</dbReference>
<evidence type="ECO:0000313" key="5">
    <source>
        <dbReference type="EMBL" id="EEZ92887.1"/>
    </source>
</evidence>
<dbReference type="SUPFAM" id="SSF55315">
    <property type="entry name" value="L30e-like"/>
    <property type="match status" value="1"/>
</dbReference>
<accession>D2EFJ0</accession>
<dbReference type="PRINTS" id="PR00884">
    <property type="entry name" value="RIBOSOMALHS6"/>
</dbReference>
<comment type="similarity">
    <text evidence="1">Belongs to the eukaryotic ribosomal protein eL8 family.</text>
</comment>
<reference evidence="5 6" key="1">
    <citation type="journal article" date="2010" name="Proc. Natl. Acad. Sci. U.S.A.">
        <title>Enigmatic, ultrasmall, uncultivated Archaea.</title>
        <authorList>
            <person name="Baker B.J."/>
            <person name="Comolli L.R."/>
            <person name="Dick G.J."/>
            <person name="Hauser L.J."/>
            <person name="Hyatt D."/>
            <person name="Dill B.D."/>
            <person name="Land M.L."/>
            <person name="Verberkmoes N.C."/>
            <person name="Hettich R.L."/>
            <person name="Banfield J.F."/>
        </authorList>
    </citation>
    <scope>NUCLEOTIDE SEQUENCE [LARGE SCALE GENOMIC DNA]</scope>
</reference>
<protein>
    <submittedName>
        <fullName evidence="5">Ribosomal protein L7Ae/L30e/S12e/Gadd45</fullName>
    </submittedName>
</protein>
<name>D2EFJ0_PARA4</name>
<evidence type="ECO:0000256" key="3">
    <source>
        <dbReference type="ARBA" id="ARBA00023274"/>
    </source>
</evidence>
<gene>
    <name evidence="5" type="ORF">BJBARM4_0508</name>
</gene>
<organism evidence="5 6">
    <name type="scientific">Candidatus Parvarchaeum acidiphilum ARMAN-4</name>
    <dbReference type="NCBI Taxonomy" id="662760"/>
    <lineage>
        <taxon>Archaea</taxon>
        <taxon>Candidatus Parvarchaeota</taxon>
        <taxon>Candidatus Parvarchaeum</taxon>
    </lineage>
</organism>
<dbReference type="EMBL" id="GG730046">
    <property type="protein sequence ID" value="EEZ92887.1"/>
    <property type="molecule type" value="Genomic_DNA"/>
</dbReference>
<dbReference type="Gene3D" id="3.30.1330.30">
    <property type="match status" value="1"/>
</dbReference>
<dbReference type="InterPro" id="IPR018492">
    <property type="entry name" value="Ribosomal_eL8/Nhp2"/>
</dbReference>
<dbReference type="PANTHER" id="PTHR23105">
    <property type="entry name" value="RIBOSOMAL PROTEIN L7AE FAMILY MEMBER"/>
    <property type="match status" value="1"/>
</dbReference>
<keyword evidence="2 5" id="KW-0689">Ribosomal protein</keyword>
<dbReference type="Proteomes" id="UP000009375">
    <property type="component" value="Unassembled WGS sequence"/>
</dbReference>
<dbReference type="InterPro" id="IPR029064">
    <property type="entry name" value="Ribosomal_eL30-like_sf"/>
</dbReference>
<feature type="domain" description="Ribosomal protein eL8/eL30/eS12/Gadd45" evidence="4">
    <location>
        <begin position="13"/>
        <end position="101"/>
    </location>
</feature>
<dbReference type="GO" id="GO:0003723">
    <property type="term" value="F:RNA binding"/>
    <property type="evidence" value="ECO:0007669"/>
    <property type="project" value="InterPro"/>
</dbReference>
<dbReference type="PRINTS" id="PR00881">
    <property type="entry name" value="L7ARS6FAMILY"/>
</dbReference>
<dbReference type="InterPro" id="IPR050257">
    <property type="entry name" value="eL8/uL1-like"/>
</dbReference>
<dbReference type="InterPro" id="IPR004038">
    <property type="entry name" value="Ribosomal_eL8/eL30/eS12/Gad45"/>
</dbReference>
<evidence type="ECO:0000259" key="4">
    <source>
        <dbReference type="Pfam" id="PF01248"/>
    </source>
</evidence>
<evidence type="ECO:0000256" key="2">
    <source>
        <dbReference type="ARBA" id="ARBA00022980"/>
    </source>
</evidence>
<sequence>MVDEAKGLDSQVFSVLEKIRVKGGVIKKGINEVTKVLERGQARLVVYASDVSPKEIIMHIPLLSKDKNVPCIAVSSKVELGKACGMAIGTSAIVIVNPGEEAHAMDDLIGKIKNL</sequence>
<dbReference type="Pfam" id="PF01248">
    <property type="entry name" value="Ribosomal_L7Ae"/>
    <property type="match status" value="1"/>
</dbReference>
<keyword evidence="3" id="KW-0687">Ribonucleoprotein</keyword>
<dbReference type="AlphaFoldDB" id="D2EFJ0"/>